<dbReference type="AlphaFoldDB" id="A0AAV5CKA9"/>
<dbReference type="Pfam" id="PF14541">
    <property type="entry name" value="TAXi_C"/>
    <property type="match status" value="1"/>
</dbReference>
<dbReference type="InterPro" id="IPR033121">
    <property type="entry name" value="PEPTIDASE_A1"/>
</dbReference>
<dbReference type="PANTHER" id="PTHR13683:SF750">
    <property type="entry name" value="ASPARTYL PROTEASE AED1"/>
    <property type="match status" value="1"/>
</dbReference>
<evidence type="ECO:0000313" key="11">
    <source>
        <dbReference type="Proteomes" id="UP001054889"/>
    </source>
</evidence>
<dbReference type="SUPFAM" id="SSF50630">
    <property type="entry name" value="Acid proteases"/>
    <property type="match status" value="1"/>
</dbReference>
<dbReference type="Proteomes" id="UP001054889">
    <property type="component" value="Unassembled WGS sequence"/>
</dbReference>
<accession>A0AAV5CKA9</accession>
<organism evidence="10 11">
    <name type="scientific">Eleusine coracana subsp. coracana</name>
    <dbReference type="NCBI Taxonomy" id="191504"/>
    <lineage>
        <taxon>Eukaryota</taxon>
        <taxon>Viridiplantae</taxon>
        <taxon>Streptophyta</taxon>
        <taxon>Embryophyta</taxon>
        <taxon>Tracheophyta</taxon>
        <taxon>Spermatophyta</taxon>
        <taxon>Magnoliopsida</taxon>
        <taxon>Liliopsida</taxon>
        <taxon>Poales</taxon>
        <taxon>Poaceae</taxon>
        <taxon>PACMAD clade</taxon>
        <taxon>Chloridoideae</taxon>
        <taxon>Cynodonteae</taxon>
        <taxon>Eleusininae</taxon>
        <taxon>Eleusine</taxon>
    </lineage>
</organism>
<keyword evidence="3 8" id="KW-0732">Signal</keyword>
<keyword evidence="5" id="KW-0378">Hydrolase</keyword>
<dbReference type="PROSITE" id="PS51767">
    <property type="entry name" value="PEPTIDASE_A1"/>
    <property type="match status" value="1"/>
</dbReference>
<sequence>MASAASSSPSHGSVLALLLLELAALAAGAAASGGPNWHVVSMSSLLPSAVCTPAKAASSNSSSVLRVVHRHGPCSPLPSRGDPPSPAEILARDQERVDSILQKIGGASPAISTSRATTKGVSLPTRQGIYLGSRNYVVTVGLGTPMRHLAVEIDTGSDLSWVQCKPCNDCYQQQDPLFDPANSSTYSSVHCGARECQEFIQSRSCSSDDKCRYEQGYGDKSHIRGKLSRDTLTLAGPSDTIPGFFFGCGDDDNGTFDETDGLFGLGRAKVSLASQAAARYVPGFAYCLPSTPSATGYLSLGAASGTTPANARFTAMATRSDEPSFYYVELVGVKVAGETLKIPPAAFAPDGTIIDSGTVITRLPDAAYAALRSAFARAMARYNYARAPALSFLDTCYDFTGRTKHARIPAVALVFADGTELSLGPRGVLYVASVAQTCLAFAAIEDDFVGILGNTQHKTFAVVYDVANNRIGFGANGCG</sequence>
<feature type="signal peptide" evidence="8">
    <location>
        <begin position="1"/>
        <end position="31"/>
    </location>
</feature>
<dbReference type="PANTHER" id="PTHR13683">
    <property type="entry name" value="ASPARTYL PROTEASES"/>
    <property type="match status" value="1"/>
</dbReference>
<name>A0AAV5CKA9_ELECO</name>
<proteinExistence type="inferred from homology"/>
<comment type="caution">
    <text evidence="10">The sequence shown here is derived from an EMBL/GenBank/DDBJ whole genome shotgun (WGS) entry which is preliminary data.</text>
</comment>
<feature type="chain" id="PRO_5043405664" description="Peptidase A1 domain-containing protein" evidence="8">
    <location>
        <begin position="32"/>
        <end position="479"/>
    </location>
</feature>
<reference evidence="10" key="1">
    <citation type="journal article" date="2018" name="DNA Res.">
        <title>Multiple hybrid de novo genome assembly of finger millet, an orphan allotetraploid crop.</title>
        <authorList>
            <person name="Hatakeyama M."/>
            <person name="Aluri S."/>
            <person name="Balachadran M.T."/>
            <person name="Sivarajan S.R."/>
            <person name="Patrignani A."/>
            <person name="Gruter S."/>
            <person name="Poveda L."/>
            <person name="Shimizu-Inatsugi R."/>
            <person name="Baeten J."/>
            <person name="Francoijs K.J."/>
            <person name="Nataraja K.N."/>
            <person name="Reddy Y.A.N."/>
            <person name="Phadnis S."/>
            <person name="Ravikumar R.L."/>
            <person name="Schlapbach R."/>
            <person name="Sreeman S.M."/>
            <person name="Shimizu K.K."/>
        </authorList>
    </citation>
    <scope>NUCLEOTIDE SEQUENCE</scope>
</reference>
<dbReference type="EMBL" id="BQKI01000007">
    <property type="protein sequence ID" value="GJM98464.1"/>
    <property type="molecule type" value="Genomic_DNA"/>
</dbReference>
<dbReference type="FunFam" id="2.40.70.10:FF:000021">
    <property type="entry name" value="Aspartyl protease AED1"/>
    <property type="match status" value="1"/>
</dbReference>
<dbReference type="GO" id="GO:0004190">
    <property type="term" value="F:aspartic-type endopeptidase activity"/>
    <property type="evidence" value="ECO:0007669"/>
    <property type="project" value="UniProtKB-KW"/>
</dbReference>
<reference evidence="10" key="2">
    <citation type="submission" date="2021-12" db="EMBL/GenBank/DDBJ databases">
        <title>Resequencing data analysis of finger millet.</title>
        <authorList>
            <person name="Hatakeyama M."/>
            <person name="Aluri S."/>
            <person name="Balachadran M.T."/>
            <person name="Sivarajan S.R."/>
            <person name="Poveda L."/>
            <person name="Shimizu-Inatsugi R."/>
            <person name="Schlapbach R."/>
            <person name="Sreeman S.M."/>
            <person name="Shimizu K.K."/>
        </authorList>
    </citation>
    <scope>NUCLEOTIDE SEQUENCE</scope>
</reference>
<feature type="active site" evidence="7">
    <location>
        <position position="355"/>
    </location>
</feature>
<feature type="domain" description="Peptidase A1" evidence="9">
    <location>
        <begin position="136"/>
        <end position="474"/>
    </location>
</feature>
<dbReference type="Pfam" id="PF14543">
    <property type="entry name" value="TAXi_N"/>
    <property type="match status" value="1"/>
</dbReference>
<dbReference type="InterPro" id="IPR032861">
    <property type="entry name" value="TAXi_N"/>
</dbReference>
<dbReference type="FunFam" id="2.40.70.10:FF:000013">
    <property type="entry name" value="Aspartyl protease AED1"/>
    <property type="match status" value="1"/>
</dbReference>
<dbReference type="Gene3D" id="2.40.70.10">
    <property type="entry name" value="Acid Proteases"/>
    <property type="match status" value="2"/>
</dbReference>
<keyword evidence="4" id="KW-0064">Aspartyl protease</keyword>
<evidence type="ECO:0000256" key="4">
    <source>
        <dbReference type="ARBA" id="ARBA00022750"/>
    </source>
</evidence>
<evidence type="ECO:0000256" key="5">
    <source>
        <dbReference type="ARBA" id="ARBA00022801"/>
    </source>
</evidence>
<protein>
    <recommendedName>
        <fullName evidence="9">Peptidase A1 domain-containing protein</fullName>
    </recommendedName>
</protein>
<feature type="active site" evidence="7">
    <location>
        <position position="154"/>
    </location>
</feature>
<keyword evidence="2" id="KW-0645">Protease</keyword>
<evidence type="ECO:0000256" key="8">
    <source>
        <dbReference type="SAM" id="SignalP"/>
    </source>
</evidence>
<evidence type="ECO:0000256" key="6">
    <source>
        <dbReference type="ARBA" id="ARBA00023157"/>
    </source>
</evidence>
<evidence type="ECO:0000259" key="9">
    <source>
        <dbReference type="PROSITE" id="PS51767"/>
    </source>
</evidence>
<evidence type="ECO:0000256" key="1">
    <source>
        <dbReference type="ARBA" id="ARBA00007447"/>
    </source>
</evidence>
<keyword evidence="11" id="KW-1185">Reference proteome</keyword>
<comment type="similarity">
    <text evidence="1">Belongs to the peptidase A1 family.</text>
</comment>
<evidence type="ECO:0000256" key="3">
    <source>
        <dbReference type="ARBA" id="ARBA00022729"/>
    </source>
</evidence>
<gene>
    <name evidence="10" type="primary">ga15479</name>
    <name evidence="10" type="ORF">PR202_ga15479</name>
</gene>
<evidence type="ECO:0000313" key="10">
    <source>
        <dbReference type="EMBL" id="GJM98464.1"/>
    </source>
</evidence>
<dbReference type="InterPro" id="IPR032799">
    <property type="entry name" value="TAXi_C"/>
</dbReference>
<dbReference type="PRINTS" id="PR00792">
    <property type="entry name" value="PEPSIN"/>
</dbReference>
<evidence type="ECO:0000256" key="2">
    <source>
        <dbReference type="ARBA" id="ARBA00022670"/>
    </source>
</evidence>
<dbReference type="GO" id="GO:0006508">
    <property type="term" value="P:proteolysis"/>
    <property type="evidence" value="ECO:0007669"/>
    <property type="project" value="UniProtKB-KW"/>
</dbReference>
<keyword evidence="6" id="KW-1015">Disulfide bond</keyword>
<dbReference type="InterPro" id="IPR001461">
    <property type="entry name" value="Aspartic_peptidase_A1"/>
</dbReference>
<evidence type="ECO:0000256" key="7">
    <source>
        <dbReference type="PIRSR" id="PIRSR601461-1"/>
    </source>
</evidence>
<dbReference type="InterPro" id="IPR021109">
    <property type="entry name" value="Peptidase_aspartic_dom_sf"/>
</dbReference>